<dbReference type="SUPFAM" id="SSF69255">
    <property type="entry name" value="gp5 N-terminal domain-like"/>
    <property type="match status" value="1"/>
</dbReference>
<dbReference type="Gene3D" id="2.40.50.230">
    <property type="entry name" value="Gp5 N-terminal domain"/>
    <property type="match status" value="1"/>
</dbReference>
<dbReference type="InterPro" id="IPR050708">
    <property type="entry name" value="T6SS_VgrG/RHS"/>
</dbReference>
<accession>A0A318UQV3</accession>
<evidence type="ECO:0000313" key="5">
    <source>
        <dbReference type="EMBL" id="PYF77790.1"/>
    </source>
</evidence>
<name>A0A318UQV3_9GAMM</name>
<evidence type="ECO:0000259" key="3">
    <source>
        <dbReference type="Pfam" id="PF04717"/>
    </source>
</evidence>
<feature type="domain" description="Gp5/Type VI secretion system Vgr C-terminal trimerisation" evidence="4">
    <location>
        <begin position="92"/>
        <end position="194"/>
    </location>
</feature>
<dbReference type="AlphaFoldDB" id="A0A318UQV3"/>
<dbReference type="InterPro" id="IPR037026">
    <property type="entry name" value="Vgr_OB-fold_dom_sf"/>
</dbReference>
<dbReference type="Pfam" id="PF22178">
    <property type="entry name" value="Gp5_trimer_C"/>
    <property type="match status" value="1"/>
</dbReference>
<evidence type="ECO:0000256" key="1">
    <source>
        <dbReference type="ARBA" id="ARBA00005558"/>
    </source>
</evidence>
<keyword evidence="6" id="KW-1185">Reference proteome</keyword>
<feature type="non-terminal residue" evidence="5">
    <location>
        <position position="1"/>
    </location>
</feature>
<comment type="similarity">
    <text evidence="1">Belongs to the VgrG protein family.</text>
</comment>
<dbReference type="Proteomes" id="UP000247551">
    <property type="component" value="Unassembled WGS sequence"/>
</dbReference>
<comment type="caution">
    <text evidence="5">The sequence shown here is derived from an EMBL/GenBank/DDBJ whole genome shotgun (WGS) entry which is preliminary data.</text>
</comment>
<dbReference type="PANTHER" id="PTHR32305:SF11">
    <property type="entry name" value="TYPE VI SECRETION SYSTEM SPIKE PROTEIN VGRG3"/>
    <property type="match status" value="1"/>
</dbReference>
<organism evidence="5 6">
    <name type="scientific">Marinomonas alcarazii</name>
    <dbReference type="NCBI Taxonomy" id="491949"/>
    <lineage>
        <taxon>Bacteria</taxon>
        <taxon>Pseudomonadati</taxon>
        <taxon>Pseudomonadota</taxon>
        <taxon>Gammaproteobacteria</taxon>
        <taxon>Oceanospirillales</taxon>
        <taxon>Oceanospirillaceae</taxon>
        <taxon>Marinomonas</taxon>
    </lineage>
</organism>
<dbReference type="InterPro" id="IPR054030">
    <property type="entry name" value="Gp5_Vgr_C"/>
</dbReference>
<dbReference type="EMBL" id="QKLW01000018">
    <property type="protein sequence ID" value="PYF77790.1"/>
    <property type="molecule type" value="Genomic_DNA"/>
</dbReference>
<dbReference type="InterPro" id="IPR017847">
    <property type="entry name" value="T6SS_RhsGE_Vgr_subset"/>
</dbReference>
<dbReference type="NCBIfam" id="TIGR03361">
    <property type="entry name" value="VI_Rhs_Vgr"/>
    <property type="match status" value="1"/>
</dbReference>
<dbReference type="PANTHER" id="PTHR32305">
    <property type="match status" value="1"/>
</dbReference>
<dbReference type="InterPro" id="IPR006533">
    <property type="entry name" value="T6SS_Vgr_RhsGE"/>
</dbReference>
<reference evidence="5 6" key="1">
    <citation type="submission" date="2018-06" db="EMBL/GenBank/DDBJ databases">
        <title>Genomic Encyclopedia of Type Strains, Phase III (KMG-III): the genomes of soil and plant-associated and newly described type strains.</title>
        <authorList>
            <person name="Whitman W."/>
        </authorList>
    </citation>
    <scope>NUCLEOTIDE SEQUENCE [LARGE SCALE GENOMIC DNA]</scope>
    <source>
        <strain evidence="5 6">CECT 7730</strain>
    </source>
</reference>
<sequence length="266" mass="29281">GEEIFCDEHGRVKLHFPWDRYSEANDHSSCWVRVSQGWAGNQHGMMAIPRIGSEVIVSFLNSDPDQPIVTGRTFNAKNTPPYLLPDNKTKTVWRSDTHQGEGFNEISFEDQVDNEKVYVHAQKDMETDVLNDSISHIGHDQHRQIDNDRFTQLNNNDHLTIKGERRHKVDKDHTLIVEGSLQQKVGSKAVLDAANEIHLKSGSKAVIEAGSEMTVKVGGNFIKIDAAGVHVVGSAINFNSGGSAGSGSGFSGLEAEPPTIKKTTEE</sequence>
<evidence type="ECO:0000256" key="2">
    <source>
        <dbReference type="SAM" id="MobiDB-lite"/>
    </source>
</evidence>
<dbReference type="InterPro" id="IPR006531">
    <property type="entry name" value="Gp5/Vgr_OB"/>
</dbReference>
<evidence type="ECO:0000259" key="4">
    <source>
        <dbReference type="Pfam" id="PF22178"/>
    </source>
</evidence>
<feature type="region of interest" description="Disordered" evidence="2">
    <location>
        <begin position="244"/>
        <end position="266"/>
    </location>
</feature>
<proteinExistence type="inferred from homology"/>
<dbReference type="RefSeq" id="WP_146219968.1">
    <property type="nucleotide sequence ID" value="NZ_QKLW01000018.1"/>
</dbReference>
<protein>
    <submittedName>
        <fullName evidence="5">Rhs element Vgr protein</fullName>
    </submittedName>
</protein>
<evidence type="ECO:0000313" key="6">
    <source>
        <dbReference type="Proteomes" id="UP000247551"/>
    </source>
</evidence>
<dbReference type="NCBIfam" id="TIGR01646">
    <property type="entry name" value="vgr_GE"/>
    <property type="match status" value="1"/>
</dbReference>
<gene>
    <name evidence="5" type="ORF">DFP75_1181</name>
</gene>
<dbReference type="SUPFAM" id="SSF69349">
    <property type="entry name" value="Phage fibre proteins"/>
    <property type="match status" value="1"/>
</dbReference>
<dbReference type="Pfam" id="PF04717">
    <property type="entry name" value="Phage_base_V"/>
    <property type="match status" value="1"/>
</dbReference>
<feature type="domain" description="Gp5/Type VI secretion system Vgr protein OB-fold" evidence="3">
    <location>
        <begin position="8"/>
        <end position="73"/>
    </location>
</feature>